<name>A0A016UR13_9BILA</name>
<dbReference type="EMBL" id="JARK01001365">
    <property type="protein sequence ID" value="EYC17854.1"/>
    <property type="molecule type" value="Genomic_DNA"/>
</dbReference>
<dbReference type="Proteomes" id="UP000024635">
    <property type="component" value="Unassembled WGS sequence"/>
</dbReference>
<sequence length="74" mass="7854">MVSDSKRGGLCNSFVLNTIGLLPLSSSTTQTFAESKPHVIVARIAKMGGVCMSFQLLFGCYSVAVGLLLGPYRN</sequence>
<accession>A0A016UR13</accession>
<evidence type="ECO:0000256" key="1">
    <source>
        <dbReference type="SAM" id="Phobius"/>
    </source>
</evidence>
<evidence type="ECO:0000313" key="2">
    <source>
        <dbReference type="EMBL" id="EYC17854.1"/>
    </source>
</evidence>
<keyword evidence="1" id="KW-1133">Transmembrane helix</keyword>
<evidence type="ECO:0000313" key="3">
    <source>
        <dbReference type="Proteomes" id="UP000024635"/>
    </source>
</evidence>
<organism evidence="2 3">
    <name type="scientific">Ancylostoma ceylanicum</name>
    <dbReference type="NCBI Taxonomy" id="53326"/>
    <lineage>
        <taxon>Eukaryota</taxon>
        <taxon>Metazoa</taxon>
        <taxon>Ecdysozoa</taxon>
        <taxon>Nematoda</taxon>
        <taxon>Chromadorea</taxon>
        <taxon>Rhabditida</taxon>
        <taxon>Rhabditina</taxon>
        <taxon>Rhabditomorpha</taxon>
        <taxon>Strongyloidea</taxon>
        <taxon>Ancylostomatidae</taxon>
        <taxon>Ancylostomatinae</taxon>
        <taxon>Ancylostoma</taxon>
    </lineage>
</organism>
<gene>
    <name evidence="2" type="primary">Acey_s0029.g1913</name>
    <name evidence="2" type="ORF">Y032_0029g1913</name>
</gene>
<dbReference type="AlphaFoldDB" id="A0A016UR13"/>
<proteinExistence type="predicted"/>
<keyword evidence="1" id="KW-0812">Transmembrane</keyword>
<reference evidence="3" key="1">
    <citation type="journal article" date="2015" name="Nat. Genet.">
        <title>The genome and transcriptome of the zoonotic hookworm Ancylostoma ceylanicum identify infection-specific gene families.</title>
        <authorList>
            <person name="Schwarz E.M."/>
            <person name="Hu Y."/>
            <person name="Antoshechkin I."/>
            <person name="Miller M.M."/>
            <person name="Sternberg P.W."/>
            <person name="Aroian R.V."/>
        </authorList>
    </citation>
    <scope>NUCLEOTIDE SEQUENCE</scope>
    <source>
        <strain evidence="3">HY135</strain>
    </source>
</reference>
<comment type="caution">
    <text evidence="2">The sequence shown here is derived from an EMBL/GenBank/DDBJ whole genome shotgun (WGS) entry which is preliminary data.</text>
</comment>
<protein>
    <submittedName>
        <fullName evidence="2">Uncharacterized protein</fullName>
    </submittedName>
</protein>
<keyword evidence="1" id="KW-0472">Membrane</keyword>
<keyword evidence="3" id="KW-1185">Reference proteome</keyword>
<feature type="transmembrane region" description="Helical" evidence="1">
    <location>
        <begin position="50"/>
        <end position="72"/>
    </location>
</feature>